<keyword evidence="1" id="KW-0812">Transmembrane</keyword>
<organism evidence="2 3">
    <name type="scientific">Helianthus annuus</name>
    <name type="common">Common sunflower</name>
    <dbReference type="NCBI Taxonomy" id="4232"/>
    <lineage>
        <taxon>Eukaryota</taxon>
        <taxon>Viridiplantae</taxon>
        <taxon>Streptophyta</taxon>
        <taxon>Embryophyta</taxon>
        <taxon>Tracheophyta</taxon>
        <taxon>Spermatophyta</taxon>
        <taxon>Magnoliopsida</taxon>
        <taxon>eudicotyledons</taxon>
        <taxon>Gunneridae</taxon>
        <taxon>Pentapetalae</taxon>
        <taxon>asterids</taxon>
        <taxon>campanulids</taxon>
        <taxon>Asterales</taxon>
        <taxon>Asteraceae</taxon>
        <taxon>Asteroideae</taxon>
        <taxon>Heliantheae alliance</taxon>
        <taxon>Heliantheae</taxon>
        <taxon>Helianthus</taxon>
    </lineage>
</organism>
<dbReference type="Proteomes" id="UP000215914">
    <property type="component" value="Chromosome 10"/>
</dbReference>
<evidence type="ECO:0000313" key="3">
    <source>
        <dbReference type="Proteomes" id="UP000215914"/>
    </source>
</evidence>
<accession>A0A251TIG8</accession>
<sequence length="69" mass="7930">MLHSLSIIANSSLSYFMAITAMVISNRKTEARRTMQDLKMLENMIAVRFVHLYWKMDVLYGAPTLSGYV</sequence>
<dbReference type="AlphaFoldDB" id="A0A251TIG8"/>
<keyword evidence="3" id="KW-1185">Reference proteome</keyword>
<feature type="transmembrane region" description="Helical" evidence="1">
    <location>
        <begin position="6"/>
        <end position="25"/>
    </location>
</feature>
<name>A0A251TIG8_HELAN</name>
<protein>
    <submittedName>
        <fullName evidence="2">Uncharacterized protein</fullName>
    </submittedName>
</protein>
<reference evidence="3" key="1">
    <citation type="journal article" date="2017" name="Nature">
        <title>The sunflower genome provides insights into oil metabolism, flowering and Asterid evolution.</title>
        <authorList>
            <person name="Badouin H."/>
            <person name="Gouzy J."/>
            <person name="Grassa C.J."/>
            <person name="Murat F."/>
            <person name="Staton S.E."/>
            <person name="Cottret L."/>
            <person name="Lelandais-Briere C."/>
            <person name="Owens G.L."/>
            <person name="Carrere S."/>
            <person name="Mayjonade B."/>
            <person name="Legrand L."/>
            <person name="Gill N."/>
            <person name="Kane N.C."/>
            <person name="Bowers J.E."/>
            <person name="Hubner S."/>
            <person name="Bellec A."/>
            <person name="Berard A."/>
            <person name="Berges H."/>
            <person name="Blanchet N."/>
            <person name="Boniface M.C."/>
            <person name="Brunel D."/>
            <person name="Catrice O."/>
            <person name="Chaidir N."/>
            <person name="Claudel C."/>
            <person name="Donnadieu C."/>
            <person name="Faraut T."/>
            <person name="Fievet G."/>
            <person name="Helmstetter N."/>
            <person name="King M."/>
            <person name="Knapp S.J."/>
            <person name="Lai Z."/>
            <person name="Le Paslier M.C."/>
            <person name="Lippi Y."/>
            <person name="Lorenzon L."/>
            <person name="Mandel J.R."/>
            <person name="Marage G."/>
            <person name="Marchand G."/>
            <person name="Marquand E."/>
            <person name="Bret-Mestries E."/>
            <person name="Morien E."/>
            <person name="Nambeesan S."/>
            <person name="Nguyen T."/>
            <person name="Pegot-Espagnet P."/>
            <person name="Pouilly N."/>
            <person name="Raftis F."/>
            <person name="Sallet E."/>
            <person name="Schiex T."/>
            <person name="Thomas J."/>
            <person name="Vandecasteele C."/>
            <person name="Vares D."/>
            <person name="Vear F."/>
            <person name="Vautrin S."/>
            <person name="Crespi M."/>
            <person name="Mangin B."/>
            <person name="Burke J.M."/>
            <person name="Salse J."/>
            <person name="Munos S."/>
            <person name="Vincourt P."/>
            <person name="Rieseberg L.H."/>
            <person name="Langlade N.B."/>
        </authorList>
    </citation>
    <scope>NUCLEOTIDE SEQUENCE [LARGE SCALE GENOMIC DNA]</scope>
    <source>
        <strain evidence="3">cv. SF193</strain>
    </source>
</reference>
<dbReference type="EMBL" id="CM007899">
    <property type="protein sequence ID" value="OTG10925.1"/>
    <property type="molecule type" value="Genomic_DNA"/>
</dbReference>
<dbReference type="InParanoid" id="A0A251TIG8"/>
<keyword evidence="1" id="KW-1133">Transmembrane helix</keyword>
<evidence type="ECO:0000256" key="1">
    <source>
        <dbReference type="SAM" id="Phobius"/>
    </source>
</evidence>
<proteinExistence type="predicted"/>
<keyword evidence="1" id="KW-0472">Membrane</keyword>
<evidence type="ECO:0000313" key="2">
    <source>
        <dbReference type="EMBL" id="OTG10925.1"/>
    </source>
</evidence>
<gene>
    <name evidence="2" type="ORF">HannXRQ_Chr10g0293141</name>
</gene>